<dbReference type="Gene3D" id="3.40.630.30">
    <property type="match status" value="1"/>
</dbReference>
<organism evidence="5 6">
    <name type="scientific">Pygocentrus nattereri</name>
    <name type="common">Red-bellied piranha</name>
    <dbReference type="NCBI Taxonomy" id="42514"/>
    <lineage>
        <taxon>Eukaryota</taxon>
        <taxon>Metazoa</taxon>
        <taxon>Chordata</taxon>
        <taxon>Craniata</taxon>
        <taxon>Vertebrata</taxon>
        <taxon>Euteleostomi</taxon>
        <taxon>Actinopterygii</taxon>
        <taxon>Neopterygii</taxon>
        <taxon>Teleostei</taxon>
        <taxon>Ostariophysi</taxon>
        <taxon>Characiformes</taxon>
        <taxon>Characoidei</taxon>
        <taxon>Pygocentrus</taxon>
    </lineage>
</organism>
<name>A0A3B4C6Q8_PYGNA</name>
<proteinExistence type="inferred from homology"/>
<dbReference type="OMA" id="KARVSCW"/>
<dbReference type="PANTHER" id="PTHR31435">
    <property type="entry name" value="PROTEIN NATD1"/>
    <property type="match status" value="1"/>
</dbReference>
<dbReference type="AlphaFoldDB" id="A0A3B4C6Q8"/>
<dbReference type="Ensembl" id="ENSPNAT00000001649.2">
    <property type="protein sequence ID" value="ENSPNAP00000007547.1"/>
    <property type="gene ID" value="ENSPNAG00000002710.2"/>
</dbReference>
<sequence>MLPRNCLCNLRRAQRLAAGKPSGSQFCGLSAEAKRVVHDRQQRRFVVRLDGGGPERSAVLSYAYRTDRHVQLLSTVVPEPFRGKGVAAQLAKAALDFVVEEQLKATVSCWYIQKYVKENPHHGYQAYIED</sequence>
<dbReference type="GeneID" id="108435854"/>
<dbReference type="InterPro" id="IPR016181">
    <property type="entry name" value="Acyl_CoA_acyltransferase"/>
</dbReference>
<evidence type="ECO:0000256" key="3">
    <source>
        <dbReference type="ARBA" id="ARBA00031876"/>
    </source>
</evidence>
<reference evidence="5" key="2">
    <citation type="submission" date="2025-08" db="UniProtKB">
        <authorList>
            <consortium name="Ensembl"/>
        </authorList>
    </citation>
    <scope>IDENTIFICATION</scope>
</reference>
<reference evidence="5 6" key="1">
    <citation type="submission" date="2020-10" db="EMBL/GenBank/DDBJ databases">
        <title>Pygocentrus nattereri (red-bellied piranha) genome, fPygNat1, primary haplotype.</title>
        <authorList>
            <person name="Myers G."/>
            <person name="Meyer A."/>
            <person name="Karagic N."/>
            <person name="Pippel M."/>
            <person name="Winkler S."/>
            <person name="Tracey A."/>
            <person name="Wood J."/>
            <person name="Formenti G."/>
            <person name="Howe K."/>
            <person name="Fedrigo O."/>
            <person name="Jarvis E.D."/>
        </authorList>
    </citation>
    <scope>NUCLEOTIDE SEQUENCE [LARGE SCALE GENOMIC DNA]</scope>
</reference>
<evidence type="ECO:0000313" key="5">
    <source>
        <dbReference type="Ensembl" id="ENSPNAP00000007547.1"/>
    </source>
</evidence>
<dbReference type="InterPro" id="IPR045057">
    <property type="entry name" value="Gcn5-rel_NAT"/>
</dbReference>
<evidence type="ECO:0000256" key="2">
    <source>
        <dbReference type="ARBA" id="ARBA00020243"/>
    </source>
</evidence>
<comment type="similarity">
    <text evidence="1">Belongs to the NATD1 family.</text>
</comment>
<evidence type="ECO:0000259" key="4">
    <source>
        <dbReference type="PROSITE" id="PS51729"/>
    </source>
</evidence>
<dbReference type="RefSeq" id="XP_017567455.1">
    <property type="nucleotide sequence ID" value="XM_017711966.2"/>
</dbReference>
<dbReference type="SUPFAM" id="SSF55729">
    <property type="entry name" value="Acyl-CoA N-acyltransferases (Nat)"/>
    <property type="match status" value="1"/>
</dbReference>
<accession>A0A3B4C6Q8</accession>
<dbReference type="PANTHER" id="PTHR31435:SF9">
    <property type="entry name" value="PROTEIN NATD1"/>
    <property type="match status" value="1"/>
</dbReference>
<dbReference type="Pfam" id="PF14542">
    <property type="entry name" value="Acetyltransf_CG"/>
    <property type="match status" value="1"/>
</dbReference>
<evidence type="ECO:0000256" key="1">
    <source>
        <dbReference type="ARBA" id="ARBA00006233"/>
    </source>
</evidence>
<protein>
    <recommendedName>
        <fullName evidence="2">Protein NATD1</fullName>
    </recommendedName>
    <alternativeName>
        <fullName evidence="3">N-acetyltransferase domain-containing protein 1</fullName>
    </alternativeName>
</protein>
<keyword evidence="6" id="KW-1185">Reference proteome</keyword>
<feature type="domain" description="N-acetyltransferase" evidence="4">
    <location>
        <begin position="37"/>
        <end position="129"/>
    </location>
</feature>
<evidence type="ECO:0000313" key="6">
    <source>
        <dbReference type="Proteomes" id="UP001501920"/>
    </source>
</evidence>
<reference evidence="5" key="3">
    <citation type="submission" date="2025-09" db="UniProtKB">
        <authorList>
            <consortium name="Ensembl"/>
        </authorList>
    </citation>
    <scope>IDENTIFICATION</scope>
</reference>
<dbReference type="OrthoDB" id="74247at2759"/>
<dbReference type="Proteomes" id="UP001501920">
    <property type="component" value="Chromosome 14"/>
</dbReference>
<dbReference type="InterPro" id="IPR031165">
    <property type="entry name" value="GNAT_YJDJ"/>
</dbReference>
<dbReference type="GeneTree" id="ENSGT00390000014840"/>
<dbReference type="PROSITE" id="PS51729">
    <property type="entry name" value="GNAT_YJDJ"/>
    <property type="match status" value="1"/>
</dbReference>
<dbReference type="STRING" id="42514.ENSPNAP00000007547"/>